<evidence type="ECO:0000313" key="1">
    <source>
        <dbReference type="EMBL" id="ABB84850.1"/>
    </source>
</evidence>
<dbReference type="EMBL" id="DQ267496">
    <property type="protein sequence ID" value="ABB84850.1"/>
    <property type="molecule type" value="Genomic_DNA"/>
</dbReference>
<reference evidence="1" key="1">
    <citation type="journal article" date="2006" name="Microbiology">
        <title>Metagenomic analysis of mesopelagic Antarctic plankton reveals a novel deltaproteobacterial group.</title>
        <authorList>
            <person name="Moreira D."/>
            <person name="Rodriguez-Valera F."/>
            <person name="Lopez-Garcia P."/>
        </authorList>
    </citation>
    <scope>NUCLEOTIDE SEQUENCE</scope>
</reference>
<organism evidence="1">
    <name type="scientific">uncultured delta proteobacterium DeepAnt-32C6</name>
    <dbReference type="NCBI Taxonomy" id="357895"/>
    <lineage>
        <taxon>Bacteria</taxon>
        <taxon>Deltaproteobacteria</taxon>
        <taxon>environmental samples</taxon>
    </lineage>
</organism>
<dbReference type="AlphaFoldDB" id="Q2I6K4"/>
<name>Q2I6K4_9DELT</name>
<proteinExistence type="predicted"/>
<sequence>MRCMITIGRIVSHPCGQKAAAPCSRCGTACCKHHLSRQSSSLGQCCVCSGEYTPVEAKIRVTMEEMFDFSPDDLAAFDRDQEGMWSIGPYDS</sequence>
<accession>Q2I6K4</accession>
<protein>
    <submittedName>
        <fullName evidence="1">Uncharacterized protein</fullName>
    </submittedName>
</protein>